<evidence type="ECO:0000313" key="8">
    <source>
        <dbReference type="Proteomes" id="UP000283523"/>
    </source>
</evidence>
<dbReference type="SUPFAM" id="SSF56399">
    <property type="entry name" value="ADP-ribosylation"/>
    <property type="match status" value="1"/>
</dbReference>
<keyword evidence="3" id="KW-0328">Glycosyltransferase</keyword>
<comment type="caution">
    <text evidence="7">The sequence shown here is derived from an EMBL/GenBank/DDBJ whole genome shotgun (WGS) entry which is preliminary data.</text>
</comment>
<dbReference type="Pfam" id="PF01129">
    <property type="entry name" value="ART"/>
    <property type="match status" value="1"/>
</dbReference>
<evidence type="ECO:0000256" key="5">
    <source>
        <dbReference type="ARBA" id="ARBA00022695"/>
    </source>
</evidence>
<comment type="similarity">
    <text evidence="1">Belongs to the Arg-specific ADP-ribosyltransferase family.</text>
</comment>
<dbReference type="EMBL" id="QXED01000005">
    <property type="protein sequence ID" value="RIV21383.1"/>
    <property type="molecule type" value="Genomic_DNA"/>
</dbReference>
<comment type="catalytic activity">
    <reaction evidence="6">
        <text>L-arginyl-[protein] + NAD(+) = N(omega)-(ADP-D-ribosyl)-L-arginyl-[protein] + nicotinamide + H(+)</text>
        <dbReference type="Rhea" id="RHEA:19149"/>
        <dbReference type="Rhea" id="RHEA-COMP:10532"/>
        <dbReference type="Rhea" id="RHEA-COMP:15087"/>
        <dbReference type="ChEBI" id="CHEBI:15378"/>
        <dbReference type="ChEBI" id="CHEBI:17154"/>
        <dbReference type="ChEBI" id="CHEBI:29965"/>
        <dbReference type="ChEBI" id="CHEBI:57540"/>
        <dbReference type="ChEBI" id="CHEBI:142554"/>
        <dbReference type="EC" id="2.4.2.31"/>
    </reaction>
</comment>
<evidence type="ECO:0000256" key="2">
    <source>
        <dbReference type="ARBA" id="ARBA00012031"/>
    </source>
</evidence>
<organism evidence="7 8">
    <name type="scientific">Fibrisoma montanum</name>
    <dbReference type="NCBI Taxonomy" id="2305895"/>
    <lineage>
        <taxon>Bacteria</taxon>
        <taxon>Pseudomonadati</taxon>
        <taxon>Bacteroidota</taxon>
        <taxon>Cytophagia</taxon>
        <taxon>Cytophagales</taxon>
        <taxon>Spirosomataceae</taxon>
        <taxon>Fibrisoma</taxon>
    </lineage>
</organism>
<gene>
    <name evidence="7" type="ORF">DYU11_18430</name>
</gene>
<proteinExistence type="inferred from homology"/>
<reference evidence="7 8" key="1">
    <citation type="submission" date="2018-08" db="EMBL/GenBank/DDBJ databases">
        <title>Fibrisoma montanum sp. nov., isolated from Danxia mountain soil.</title>
        <authorList>
            <person name="Huang Y."/>
        </authorList>
    </citation>
    <scope>NUCLEOTIDE SEQUENCE [LARGE SCALE GENOMIC DNA]</scope>
    <source>
        <strain evidence="7 8">HYT19</strain>
    </source>
</reference>
<keyword evidence="5" id="KW-0548">Nucleotidyltransferase</keyword>
<dbReference type="AlphaFoldDB" id="A0A418M676"/>
<evidence type="ECO:0000256" key="4">
    <source>
        <dbReference type="ARBA" id="ARBA00022679"/>
    </source>
</evidence>
<protein>
    <recommendedName>
        <fullName evidence="2">NAD(+)--protein-arginine ADP-ribosyltransferase</fullName>
        <ecNumber evidence="2">2.4.2.31</ecNumber>
    </recommendedName>
</protein>
<accession>A0A418M676</accession>
<name>A0A418M676_9BACT</name>
<dbReference type="GO" id="GO:0016779">
    <property type="term" value="F:nucleotidyltransferase activity"/>
    <property type="evidence" value="ECO:0007669"/>
    <property type="project" value="UniProtKB-KW"/>
</dbReference>
<evidence type="ECO:0000256" key="3">
    <source>
        <dbReference type="ARBA" id="ARBA00022676"/>
    </source>
</evidence>
<keyword evidence="8" id="KW-1185">Reference proteome</keyword>
<dbReference type="EC" id="2.4.2.31" evidence="2"/>
<dbReference type="InterPro" id="IPR000768">
    <property type="entry name" value="ART"/>
</dbReference>
<keyword evidence="4" id="KW-0808">Transferase</keyword>
<dbReference type="GO" id="GO:0106274">
    <property type="term" value="F:NAD+-protein-arginine ADP-ribosyltransferase activity"/>
    <property type="evidence" value="ECO:0007669"/>
    <property type="project" value="UniProtKB-EC"/>
</dbReference>
<dbReference type="Gene3D" id="3.90.176.10">
    <property type="entry name" value="Toxin ADP-ribosyltransferase, Chain A, domain 1"/>
    <property type="match status" value="1"/>
</dbReference>
<evidence type="ECO:0000256" key="1">
    <source>
        <dbReference type="ARBA" id="ARBA00009558"/>
    </source>
</evidence>
<dbReference type="Proteomes" id="UP000283523">
    <property type="component" value="Unassembled WGS sequence"/>
</dbReference>
<evidence type="ECO:0000256" key="6">
    <source>
        <dbReference type="ARBA" id="ARBA00047597"/>
    </source>
</evidence>
<sequence length="456" mass="52172">MYYCDHVDHVHLAAGDDELQDLPDFIDVKKMSEAALKNVYDGFSGLVEPNLFKLTNEAIGHGITVGVLQYGKPNPAFLGHMHKTGTWFSARKSYVQQQELAKLLMSEDGTTKRPWREFKKAAQGIVGAYNERWLKTEYNTAIRAARMGSRWQEFAANSDLYPNLEYLPSRAATPREEHKPFYHVIRAFDDPFWATHYPPSDYNCVCGAEPTDEDETPLPEVQPKPAPGLDHNPGQTEQVFSDSHPYTVQLQEEKADIDAIDQDGERLQREADYQTLRLSPSFMDALNKTDSLQSQFPTADHEELAATFDYSRSAYYDLNRWLRGNFRGARPDQEQYFGAFTRVLSSLLNKLPKYTKRVYRGDDLPQSVIDGYRDALSRKVPIQHKGFTSTSASANKAFEGPQRFVIKSKTGRKIKELSDFKSEEEVLFDAGTWFLVEKMETKDGLLWIYLKETKSR</sequence>
<evidence type="ECO:0000313" key="7">
    <source>
        <dbReference type="EMBL" id="RIV21383.1"/>
    </source>
</evidence>
<dbReference type="PROSITE" id="PS51996">
    <property type="entry name" value="TR_MART"/>
    <property type="match status" value="1"/>
</dbReference>